<dbReference type="EMBL" id="JAATJA010000002">
    <property type="protein sequence ID" value="NJB68155.1"/>
    <property type="molecule type" value="Genomic_DNA"/>
</dbReference>
<feature type="transmembrane region" description="Helical" evidence="1">
    <location>
        <begin position="63"/>
        <end position="84"/>
    </location>
</feature>
<dbReference type="Pfam" id="PF09527">
    <property type="entry name" value="ATPase_gene1"/>
    <property type="match status" value="1"/>
</dbReference>
<keyword evidence="1" id="KW-1133">Transmembrane helix</keyword>
<dbReference type="RefSeq" id="WP_342448606.1">
    <property type="nucleotide sequence ID" value="NZ_JAATJA010000002.1"/>
</dbReference>
<keyword evidence="3" id="KW-1185">Reference proteome</keyword>
<keyword evidence="1" id="KW-0812">Transmembrane</keyword>
<gene>
    <name evidence="2" type="ORF">GGQ74_001828</name>
</gene>
<evidence type="ECO:0000256" key="1">
    <source>
        <dbReference type="SAM" id="Phobius"/>
    </source>
</evidence>
<sequence length="107" mass="12057">MNVCTKAGRHNKGAAIMFFGNRKKNERPLLDLMGDVGTIGMHMVASTFVGLAMGYYLDKWLGTNPWFLLIFLFIGIAAGFKNVYEQAMRMMNGKDTKDENEDDKRNG</sequence>
<dbReference type="AlphaFoldDB" id="A0A846QRW2"/>
<organism evidence="2 3">
    <name type="scientific">Desulfobaculum xiamenense</name>
    <dbReference type="NCBI Taxonomy" id="995050"/>
    <lineage>
        <taxon>Bacteria</taxon>
        <taxon>Pseudomonadati</taxon>
        <taxon>Thermodesulfobacteriota</taxon>
        <taxon>Desulfovibrionia</taxon>
        <taxon>Desulfovibrionales</taxon>
        <taxon>Desulfovibrionaceae</taxon>
        <taxon>Desulfobaculum</taxon>
    </lineage>
</organism>
<protein>
    <submittedName>
        <fullName evidence="2">ATP synthase protein I</fullName>
    </submittedName>
</protein>
<reference evidence="2 3" key="1">
    <citation type="submission" date="2020-03" db="EMBL/GenBank/DDBJ databases">
        <title>Genomic Encyclopedia of Type Strains, Phase IV (KMG-IV): sequencing the most valuable type-strain genomes for metagenomic binning, comparative biology and taxonomic classification.</title>
        <authorList>
            <person name="Goeker M."/>
        </authorList>
    </citation>
    <scope>NUCLEOTIDE SEQUENCE [LARGE SCALE GENOMIC DNA]</scope>
    <source>
        <strain evidence="2 3">DSM 24233</strain>
    </source>
</reference>
<dbReference type="Proteomes" id="UP000580856">
    <property type="component" value="Unassembled WGS sequence"/>
</dbReference>
<evidence type="ECO:0000313" key="2">
    <source>
        <dbReference type="EMBL" id="NJB68155.1"/>
    </source>
</evidence>
<name>A0A846QRW2_9BACT</name>
<keyword evidence="1" id="KW-0472">Membrane</keyword>
<evidence type="ECO:0000313" key="3">
    <source>
        <dbReference type="Proteomes" id="UP000580856"/>
    </source>
</evidence>
<dbReference type="InterPro" id="IPR032820">
    <property type="entry name" value="ATPase_put"/>
</dbReference>
<accession>A0A846QRW2</accession>
<comment type="caution">
    <text evidence="2">The sequence shown here is derived from an EMBL/GenBank/DDBJ whole genome shotgun (WGS) entry which is preliminary data.</text>
</comment>
<feature type="transmembrane region" description="Helical" evidence="1">
    <location>
        <begin position="32"/>
        <end position="57"/>
    </location>
</feature>
<proteinExistence type="predicted"/>